<dbReference type="InterPro" id="IPR053905">
    <property type="entry name" value="EF-G-like_DII"/>
</dbReference>
<evidence type="ECO:0000256" key="4">
    <source>
        <dbReference type="ARBA" id="ARBA00022917"/>
    </source>
</evidence>
<dbReference type="EMBL" id="CABO01000056">
    <property type="protein sequence ID" value="CBI03293.1"/>
    <property type="molecule type" value="Genomic_DNA"/>
</dbReference>
<dbReference type="Gene3D" id="2.40.30.10">
    <property type="entry name" value="Translation factors"/>
    <property type="match status" value="2"/>
</dbReference>
<dbReference type="FunFam" id="2.40.30.10:FF:000008">
    <property type="entry name" value="Translation initiation factor IF-2"/>
    <property type="match status" value="1"/>
</dbReference>
<dbReference type="InterPro" id="IPR005225">
    <property type="entry name" value="Small_GTP-bd"/>
</dbReference>
<dbReference type="AlphaFoldDB" id="E6Q7W8"/>
<dbReference type="CDD" id="cd01887">
    <property type="entry name" value="IF2_eIF5B"/>
    <property type="match status" value="1"/>
</dbReference>
<dbReference type="SUPFAM" id="SSF52540">
    <property type="entry name" value="P-loop containing nucleoside triphosphate hydrolases"/>
    <property type="match status" value="1"/>
</dbReference>
<dbReference type="Pfam" id="PF04760">
    <property type="entry name" value="IF2_N"/>
    <property type="match status" value="1"/>
</dbReference>
<dbReference type="CDD" id="cd03702">
    <property type="entry name" value="IF2_mtIF2_II"/>
    <property type="match status" value="1"/>
</dbReference>
<dbReference type="InterPro" id="IPR015760">
    <property type="entry name" value="TIF_IF2"/>
</dbReference>
<evidence type="ECO:0000256" key="1">
    <source>
        <dbReference type="ARBA" id="ARBA00007733"/>
    </source>
</evidence>
<dbReference type="InterPro" id="IPR009000">
    <property type="entry name" value="Transl_B-barrel_sf"/>
</dbReference>
<dbReference type="InterPro" id="IPR000178">
    <property type="entry name" value="TF_IF2_bacterial-like"/>
</dbReference>
<dbReference type="HAMAP" id="MF_00100_B">
    <property type="entry name" value="IF_2_B"/>
    <property type="match status" value="1"/>
</dbReference>
<dbReference type="SUPFAM" id="SSF50447">
    <property type="entry name" value="Translation proteins"/>
    <property type="match status" value="2"/>
</dbReference>
<dbReference type="NCBIfam" id="TIGR00231">
    <property type="entry name" value="small_GTP"/>
    <property type="match status" value="1"/>
</dbReference>
<feature type="region of interest" description="Disordered" evidence="6">
    <location>
        <begin position="1"/>
        <end position="93"/>
    </location>
</feature>
<feature type="domain" description="Tr-type G" evidence="7">
    <location>
        <begin position="179"/>
        <end position="348"/>
    </location>
</feature>
<gene>
    <name evidence="8" type="primary">infB</name>
    <name evidence="8" type="ORF">CARN4_1454</name>
</gene>
<dbReference type="FunFam" id="3.40.50.10050:FF:000001">
    <property type="entry name" value="Translation initiation factor IF-2"/>
    <property type="match status" value="1"/>
</dbReference>
<dbReference type="PANTHER" id="PTHR43381:SF5">
    <property type="entry name" value="TR-TYPE G DOMAIN-CONTAINING PROTEIN"/>
    <property type="match status" value="1"/>
</dbReference>
<dbReference type="SUPFAM" id="SSF52156">
    <property type="entry name" value="Initiation factor IF2/eIF5b, domain 3"/>
    <property type="match status" value="1"/>
</dbReference>
<evidence type="ECO:0000259" key="7">
    <source>
        <dbReference type="PROSITE" id="PS51722"/>
    </source>
</evidence>
<proteinExistence type="inferred from homology"/>
<name>E6Q7W8_9ZZZZ</name>
<dbReference type="GO" id="GO:0003924">
    <property type="term" value="F:GTPase activity"/>
    <property type="evidence" value="ECO:0007669"/>
    <property type="project" value="InterPro"/>
</dbReference>
<dbReference type="InterPro" id="IPR027417">
    <property type="entry name" value="P-loop_NTPase"/>
</dbReference>
<keyword evidence="2 8" id="KW-0396">Initiation factor</keyword>
<reference evidence="8" key="1">
    <citation type="submission" date="2009-10" db="EMBL/GenBank/DDBJ databases">
        <title>Diversity of trophic interactions inside an arsenic-rich microbial ecosystem.</title>
        <authorList>
            <person name="Bertin P.N."/>
            <person name="Heinrich-Salmeron A."/>
            <person name="Pelletier E."/>
            <person name="Goulhen-Chollet F."/>
            <person name="Arsene-Ploetze F."/>
            <person name="Gallien S."/>
            <person name="Calteau A."/>
            <person name="Vallenet D."/>
            <person name="Casiot C."/>
            <person name="Chane-Woon-Ming B."/>
            <person name="Giloteaux L."/>
            <person name="Barakat M."/>
            <person name="Bonnefoy V."/>
            <person name="Bruneel O."/>
            <person name="Chandler M."/>
            <person name="Cleiss J."/>
            <person name="Duran R."/>
            <person name="Elbaz-Poulichet F."/>
            <person name="Fonknechten N."/>
            <person name="Lauga B."/>
            <person name="Mornico D."/>
            <person name="Ortet P."/>
            <person name="Schaeffer C."/>
            <person name="Siguier P."/>
            <person name="Alexander Thil Smith A."/>
            <person name="Van Dorsselaer A."/>
            <person name="Weissenbach J."/>
            <person name="Medigue C."/>
            <person name="Le Paslier D."/>
        </authorList>
    </citation>
    <scope>NUCLEOTIDE SEQUENCE</scope>
</reference>
<dbReference type="FunFam" id="2.40.30.10:FF:000007">
    <property type="entry name" value="Translation initiation factor IF-2"/>
    <property type="match status" value="1"/>
</dbReference>
<evidence type="ECO:0000256" key="3">
    <source>
        <dbReference type="ARBA" id="ARBA00022741"/>
    </source>
</evidence>
<dbReference type="InterPro" id="IPR006847">
    <property type="entry name" value="IF2_N"/>
</dbReference>
<comment type="caution">
    <text evidence="8">The sequence shown here is derived from an EMBL/GenBank/DDBJ whole genome shotgun (WGS) entry which is preliminary data.</text>
</comment>
<evidence type="ECO:0000256" key="2">
    <source>
        <dbReference type="ARBA" id="ARBA00022540"/>
    </source>
</evidence>
<dbReference type="PROSITE" id="PS51722">
    <property type="entry name" value="G_TR_2"/>
    <property type="match status" value="1"/>
</dbReference>
<dbReference type="Pfam" id="PF11987">
    <property type="entry name" value="IF-2"/>
    <property type="match status" value="1"/>
</dbReference>
<dbReference type="NCBIfam" id="TIGR00487">
    <property type="entry name" value="IF-2"/>
    <property type="match status" value="1"/>
</dbReference>
<dbReference type="PROSITE" id="PS01176">
    <property type="entry name" value="IF2"/>
    <property type="match status" value="1"/>
</dbReference>
<dbReference type="InterPro" id="IPR000795">
    <property type="entry name" value="T_Tr_GTP-bd_dom"/>
</dbReference>
<organism evidence="8">
    <name type="scientific">mine drainage metagenome</name>
    <dbReference type="NCBI Taxonomy" id="410659"/>
    <lineage>
        <taxon>unclassified sequences</taxon>
        <taxon>metagenomes</taxon>
        <taxon>ecological metagenomes</taxon>
    </lineage>
</organism>
<dbReference type="InterPro" id="IPR044145">
    <property type="entry name" value="IF2_II"/>
</dbReference>
<dbReference type="InterPro" id="IPR036925">
    <property type="entry name" value="TIF_IF2_dom3_sf"/>
</dbReference>
<evidence type="ECO:0000256" key="5">
    <source>
        <dbReference type="ARBA" id="ARBA00023134"/>
    </source>
</evidence>
<evidence type="ECO:0000313" key="8">
    <source>
        <dbReference type="EMBL" id="CBI03293.1"/>
    </source>
</evidence>
<keyword evidence="4" id="KW-0648">Protein biosynthesis</keyword>
<dbReference type="InterPro" id="IPR023115">
    <property type="entry name" value="TIF_IF2_dom3"/>
</dbReference>
<dbReference type="PANTHER" id="PTHR43381">
    <property type="entry name" value="TRANSLATION INITIATION FACTOR IF-2-RELATED"/>
    <property type="match status" value="1"/>
</dbReference>
<dbReference type="GO" id="GO:0005525">
    <property type="term" value="F:GTP binding"/>
    <property type="evidence" value="ECO:0007669"/>
    <property type="project" value="UniProtKB-KW"/>
</dbReference>
<dbReference type="Pfam" id="PF22042">
    <property type="entry name" value="EF-G_D2"/>
    <property type="match status" value="1"/>
</dbReference>
<evidence type="ECO:0000256" key="6">
    <source>
        <dbReference type="SAM" id="MobiDB-lite"/>
    </source>
</evidence>
<accession>E6Q7W8</accession>
<dbReference type="Gene3D" id="3.40.50.300">
    <property type="entry name" value="P-loop containing nucleotide triphosphate hydrolases"/>
    <property type="match status" value="1"/>
</dbReference>
<sequence length="684" mass="73269">MQPGGMGRPGAPVARRPMGNGPFRPLAPGARPAGAPGVPAPGATDAPAPSSGGRPGDKRSHQEKATAKKDREKDLLLEKERARKKKSESSPIDTGKKLETIEIPDLLTVQELATSMIVPAKDVITELIKMGTMATINQNIPADVATAVAKKFGFNAVVKEAGEEVTVEQEEDRPEMMTPRPPVVTVLGHVDHGKTSLLDKIRRADVAAGEAGGITQKIGAYTVEHNDRKITFIDTPGHEAFTAMRARGARVTDVAILVVAADDGVMPQTREAINHAQAAGVPIVVAINKIDKGDAQPDRVKQQLSELGLQPVDWGGKTEMVPVSARTGEGIDHLLETVLLEADIRDLKANKNRRAGGVVIESSLDRGRGAVATVLVQTGTLRVGDIVVVGGTFGKVRALIDDKGRQVKKAGPSIPVEVMGLQDIPSAGDTLVVVSDERVAREAADKRKSRRRDVRIAATTTQKVSLETFMSMPTEGKKTLNIIVKADGQGSVEALRARMESLSNDDVEIRVIHGGVGAITPNDVNLASASNAVLIGFNVRPDETAKRLADNESVDLRFYQVIYDIEDDLKKAMRGMLAPVVREVTLGHAEVRQIFKVSKVGTIAGCYVRDGKILRNSKIRVLRDGTVVFTGEIESLRRIKDDVREVAEGFECGIQVARFSDLKDGDVIESFTTEQVAAELVGAS</sequence>
<feature type="compositionally biased region" description="Basic and acidic residues" evidence="6">
    <location>
        <begin position="55"/>
        <end position="81"/>
    </location>
</feature>
<keyword evidence="5" id="KW-0342">GTP-binding</keyword>
<dbReference type="GO" id="GO:0003743">
    <property type="term" value="F:translation initiation factor activity"/>
    <property type="evidence" value="ECO:0007669"/>
    <property type="project" value="UniProtKB-KW"/>
</dbReference>
<dbReference type="FunFam" id="3.40.50.300:FF:000019">
    <property type="entry name" value="Translation initiation factor IF-2"/>
    <property type="match status" value="1"/>
</dbReference>
<protein>
    <submittedName>
        <fullName evidence="8">Initiation factor IF-2</fullName>
    </submittedName>
</protein>
<dbReference type="Pfam" id="PF00009">
    <property type="entry name" value="GTP_EFTU"/>
    <property type="match status" value="1"/>
</dbReference>
<dbReference type="CDD" id="cd03692">
    <property type="entry name" value="mtIF2_IVc"/>
    <property type="match status" value="1"/>
</dbReference>
<dbReference type="Gene3D" id="3.40.50.10050">
    <property type="entry name" value="Translation initiation factor IF- 2, domain 3"/>
    <property type="match status" value="1"/>
</dbReference>
<keyword evidence="3" id="KW-0547">Nucleotide-binding</keyword>
<dbReference type="GO" id="GO:0005829">
    <property type="term" value="C:cytosol"/>
    <property type="evidence" value="ECO:0007669"/>
    <property type="project" value="TreeGrafter"/>
</dbReference>
<feature type="compositionally biased region" description="Low complexity" evidence="6">
    <location>
        <begin position="21"/>
        <end position="52"/>
    </location>
</feature>
<comment type="similarity">
    <text evidence="1">Belongs to the TRAFAC class translation factor GTPase superfamily. Classic translation factor GTPase family. IF-2 subfamily.</text>
</comment>